<evidence type="ECO:0000313" key="4">
    <source>
        <dbReference type="EMBL" id="KAF2642165.1"/>
    </source>
</evidence>
<sequence>MTREPSPPKLPRAPTTAPPKMPRQRTSHPLLDFYNPGINSTDENGCTLAEMMGWEDSLLERRQDYIRWLFPLPEESMLIHNTPAVNREVVDQFRNSDVLKHKMIMSFLKMINFYGFTISPYPEGDSAKDRKQKTRQYKIVNPPTTAGSSATQPFTLPPLPVMGYYVVRGPNWKTASRNWCTHIDHNHLRITRILRSLRIFGIQNQSEALYDALKRAYRDPKTKIGKNSMMFWRRAVRNELHIGPGGERIPWLKEEVERPPVAPAVGEGTGDATDETKDETKDKKEDNTDETKDETKDKKEDKKEEPEVEAEKADRQL</sequence>
<comment type="similarity">
    <text evidence="1">Belongs to the opioid growth factor receptor family.</text>
</comment>
<feature type="domain" description="Opioid growth factor receptor (OGFr) conserved" evidence="3">
    <location>
        <begin position="30"/>
        <end position="128"/>
    </location>
</feature>
<organism evidence="4 5">
    <name type="scientific">Massarina eburnea CBS 473.64</name>
    <dbReference type="NCBI Taxonomy" id="1395130"/>
    <lineage>
        <taxon>Eukaryota</taxon>
        <taxon>Fungi</taxon>
        <taxon>Dikarya</taxon>
        <taxon>Ascomycota</taxon>
        <taxon>Pezizomycotina</taxon>
        <taxon>Dothideomycetes</taxon>
        <taxon>Pleosporomycetidae</taxon>
        <taxon>Pleosporales</taxon>
        <taxon>Massarineae</taxon>
        <taxon>Massarinaceae</taxon>
        <taxon>Massarina</taxon>
    </lineage>
</organism>
<dbReference type="AlphaFoldDB" id="A0A6A6S3M3"/>
<dbReference type="PANTHER" id="PTHR14015:SF2">
    <property type="entry name" value="OPIOID GROWTH FACTOR RECEPTOR (OGFR) CONSERVED DOMAIN-CONTAINING PROTEIN"/>
    <property type="match status" value="1"/>
</dbReference>
<feature type="region of interest" description="Disordered" evidence="2">
    <location>
        <begin position="1"/>
        <end position="29"/>
    </location>
</feature>
<feature type="region of interest" description="Disordered" evidence="2">
    <location>
        <begin position="251"/>
        <end position="317"/>
    </location>
</feature>
<feature type="compositionally biased region" description="Basic and acidic residues" evidence="2">
    <location>
        <begin position="274"/>
        <end position="317"/>
    </location>
</feature>
<dbReference type="Proteomes" id="UP000799753">
    <property type="component" value="Unassembled WGS sequence"/>
</dbReference>
<evidence type="ECO:0000259" key="3">
    <source>
        <dbReference type="Pfam" id="PF04664"/>
    </source>
</evidence>
<keyword evidence="5" id="KW-1185">Reference proteome</keyword>
<reference evidence="4" key="1">
    <citation type="journal article" date="2020" name="Stud. Mycol.">
        <title>101 Dothideomycetes genomes: a test case for predicting lifestyles and emergence of pathogens.</title>
        <authorList>
            <person name="Haridas S."/>
            <person name="Albert R."/>
            <person name="Binder M."/>
            <person name="Bloem J."/>
            <person name="Labutti K."/>
            <person name="Salamov A."/>
            <person name="Andreopoulos B."/>
            <person name="Baker S."/>
            <person name="Barry K."/>
            <person name="Bills G."/>
            <person name="Bluhm B."/>
            <person name="Cannon C."/>
            <person name="Castanera R."/>
            <person name="Culley D."/>
            <person name="Daum C."/>
            <person name="Ezra D."/>
            <person name="Gonzalez J."/>
            <person name="Henrissat B."/>
            <person name="Kuo A."/>
            <person name="Liang C."/>
            <person name="Lipzen A."/>
            <person name="Lutzoni F."/>
            <person name="Magnuson J."/>
            <person name="Mondo S."/>
            <person name="Nolan M."/>
            <person name="Ohm R."/>
            <person name="Pangilinan J."/>
            <person name="Park H.-J."/>
            <person name="Ramirez L."/>
            <person name="Alfaro M."/>
            <person name="Sun H."/>
            <person name="Tritt A."/>
            <person name="Yoshinaga Y."/>
            <person name="Zwiers L.-H."/>
            <person name="Turgeon B."/>
            <person name="Goodwin S."/>
            <person name="Spatafora J."/>
            <person name="Crous P."/>
            <person name="Grigoriev I."/>
        </authorList>
    </citation>
    <scope>NUCLEOTIDE SEQUENCE</scope>
    <source>
        <strain evidence="4">CBS 473.64</strain>
    </source>
</reference>
<evidence type="ECO:0000256" key="2">
    <source>
        <dbReference type="SAM" id="MobiDB-lite"/>
    </source>
</evidence>
<dbReference type="PANTHER" id="PTHR14015">
    <property type="entry name" value="OPIOID GROWTH FACTOR RECEPTOR OGFR ZETA-TYPE OPIOID RECEPTOR"/>
    <property type="match status" value="1"/>
</dbReference>
<dbReference type="OrthoDB" id="9030204at2759"/>
<evidence type="ECO:0000313" key="5">
    <source>
        <dbReference type="Proteomes" id="UP000799753"/>
    </source>
</evidence>
<dbReference type="Pfam" id="PF04664">
    <property type="entry name" value="OGFr_N"/>
    <property type="match status" value="1"/>
</dbReference>
<proteinExistence type="inferred from homology"/>
<dbReference type="InterPro" id="IPR006757">
    <property type="entry name" value="OGF_rcpt"/>
</dbReference>
<feature type="compositionally biased region" description="Pro residues" evidence="2">
    <location>
        <begin position="1"/>
        <end position="21"/>
    </location>
</feature>
<dbReference type="EMBL" id="MU006782">
    <property type="protein sequence ID" value="KAF2642165.1"/>
    <property type="molecule type" value="Genomic_DNA"/>
</dbReference>
<dbReference type="InterPro" id="IPR039574">
    <property type="entry name" value="OGFr"/>
</dbReference>
<evidence type="ECO:0000256" key="1">
    <source>
        <dbReference type="ARBA" id="ARBA00010365"/>
    </source>
</evidence>
<protein>
    <recommendedName>
        <fullName evidence="3">Opioid growth factor receptor (OGFr) conserved domain-containing protein</fullName>
    </recommendedName>
</protein>
<gene>
    <name evidence="4" type="ORF">P280DRAFT_397427</name>
</gene>
<name>A0A6A6S3M3_9PLEO</name>
<dbReference type="GO" id="GO:0140625">
    <property type="term" value="F:opioid growth factor receptor activity"/>
    <property type="evidence" value="ECO:0007669"/>
    <property type="project" value="InterPro"/>
</dbReference>
<dbReference type="GO" id="GO:0016020">
    <property type="term" value="C:membrane"/>
    <property type="evidence" value="ECO:0007669"/>
    <property type="project" value="InterPro"/>
</dbReference>
<accession>A0A6A6S3M3</accession>